<dbReference type="GO" id="GO:0006813">
    <property type="term" value="P:potassium ion transport"/>
    <property type="evidence" value="ECO:0007669"/>
    <property type="project" value="InterPro"/>
</dbReference>
<dbReference type="Proteomes" id="UP000031671">
    <property type="component" value="Unassembled WGS sequence"/>
</dbReference>
<dbReference type="SUPFAM" id="SSF81324">
    <property type="entry name" value="Voltage-gated potassium channels"/>
    <property type="match status" value="1"/>
</dbReference>
<keyword evidence="5" id="KW-0406">Ion transport</keyword>
<evidence type="ECO:0000259" key="3">
    <source>
        <dbReference type="PROSITE" id="PS51201"/>
    </source>
</evidence>
<dbReference type="Proteomes" id="UP000031666">
    <property type="component" value="Unassembled WGS sequence"/>
</dbReference>
<evidence type="ECO:0000313" key="7">
    <source>
        <dbReference type="Proteomes" id="UP000031671"/>
    </source>
</evidence>
<dbReference type="PANTHER" id="PTHR43833:SF9">
    <property type="entry name" value="POTASSIUM CHANNEL PROTEIN YUGO-RELATED"/>
    <property type="match status" value="1"/>
</dbReference>
<evidence type="ECO:0000313" key="6">
    <source>
        <dbReference type="Proteomes" id="UP000031666"/>
    </source>
</evidence>
<feature type="transmembrane region" description="Helical" evidence="2">
    <location>
        <begin position="54"/>
        <end position="71"/>
    </location>
</feature>
<evidence type="ECO:0000313" key="4">
    <source>
        <dbReference type="EMBL" id="GAM58287.1"/>
    </source>
</evidence>
<keyword evidence="5" id="KW-0813">Transport</keyword>
<name>A0A0B8QDN0_9VIBR</name>
<feature type="transmembrane region" description="Helical" evidence="2">
    <location>
        <begin position="20"/>
        <end position="42"/>
    </location>
</feature>
<dbReference type="EMBL" id="BBSC01000006">
    <property type="protein sequence ID" value="GAM76766.1"/>
    <property type="molecule type" value="Genomic_DNA"/>
</dbReference>
<dbReference type="EMBL" id="BBRZ01000081">
    <property type="protein sequence ID" value="GAM58287.1"/>
    <property type="molecule type" value="Genomic_DNA"/>
</dbReference>
<dbReference type="Gene3D" id="1.10.287.70">
    <property type="match status" value="1"/>
</dbReference>
<dbReference type="GO" id="GO:0005886">
    <property type="term" value="C:plasma membrane"/>
    <property type="evidence" value="ECO:0007669"/>
    <property type="project" value="UniProtKB-SubCell"/>
</dbReference>
<dbReference type="PROSITE" id="PS51201">
    <property type="entry name" value="RCK_N"/>
    <property type="match status" value="1"/>
</dbReference>
<reference evidence="4 7" key="1">
    <citation type="submission" date="2015-01" db="EMBL/GenBank/DDBJ databases">
        <title>Vibrio sp. C1 JCM 19231 whole genome shotgun sequence.</title>
        <authorList>
            <person name="Sawabe T."/>
            <person name="Meirelles P."/>
            <person name="Feng G."/>
            <person name="Sayaka M."/>
            <person name="Hattori M."/>
            <person name="Ohkuma M."/>
        </authorList>
    </citation>
    <scope>NUCLEOTIDE SEQUENCE [LARGE SCALE GENOMIC DNA]</scope>
    <source>
        <strain evidence="7">JCM 19231</strain>
        <strain evidence="4">JCM19231</strain>
    </source>
</reference>
<keyword evidence="7" id="KW-1185">Reference proteome</keyword>
<proteinExistence type="predicted"/>
<dbReference type="InterPro" id="IPR050721">
    <property type="entry name" value="Trk_Ktr_HKT_K-transport"/>
</dbReference>
<dbReference type="Pfam" id="PF07885">
    <property type="entry name" value="Ion_trans_2"/>
    <property type="match status" value="1"/>
</dbReference>
<dbReference type="SUPFAM" id="SSF51735">
    <property type="entry name" value="NAD(P)-binding Rossmann-fold domains"/>
    <property type="match status" value="1"/>
</dbReference>
<sequence length="346" mass="39034">MTLKEKLLEWWDRYLSKYTLILARTNALLLILCYSAFVYFGYRLTGEHALTDKLVDFIYFLAVTGSTVGYGDMSPSTASGRMFTAFFVIPLSLGLFGVIIGKVISGFSTLWFRQFKGKHNVNHSNHIVIIGYNRDRTPHLVQMLKREEKQREIVLVSVTEKQNPLGDDVEFINAHGFTEEEDLSRAGIEKASCLVVDTDTDEMTLTISLFISRLNPDAHLVAHFIDDVKCKILSDHCPNAECISNLSTELLAKSVIDFGSSFVHSELVSAHKGQTQYSITVPEGTPSFTLEKVFLDFKQNYEATIIGSRNRSGEVNINQKLSTQIESGETLFYIADERVEFDNWPS</sequence>
<dbReference type="PANTHER" id="PTHR43833">
    <property type="entry name" value="POTASSIUM CHANNEL PROTEIN 2-RELATED-RELATED"/>
    <property type="match status" value="1"/>
</dbReference>
<keyword evidence="2" id="KW-0472">Membrane</keyword>
<dbReference type="Pfam" id="PF02254">
    <property type="entry name" value="TrkA_N"/>
    <property type="match status" value="1"/>
</dbReference>
<accession>A0A0B8QDN0</accession>
<comment type="caution">
    <text evidence="5">The sequence shown here is derived from an EMBL/GenBank/DDBJ whole genome shotgun (WGS) entry which is preliminary data.</text>
</comment>
<evidence type="ECO:0000313" key="5">
    <source>
        <dbReference type="EMBL" id="GAM76766.1"/>
    </source>
</evidence>
<gene>
    <name evidence="4" type="ORF">JCM19231_97</name>
    <name evidence="5" type="ORF">JCM19241_4303</name>
</gene>
<reference evidence="6 7" key="3">
    <citation type="submission" date="2015-01" db="EMBL/GenBank/DDBJ databases">
        <authorList>
            <consortium name="NBRP consortium"/>
            <person name="Sawabe T."/>
            <person name="Meirelles P."/>
            <person name="Feng G."/>
            <person name="Sayaka M."/>
            <person name="Hattori M."/>
            <person name="Ohkuma M."/>
        </authorList>
    </citation>
    <scope>NUCLEOTIDE SEQUENCE [LARGE SCALE GENOMIC DNA]</scope>
    <source>
        <strain evidence="7">JCM 19231</strain>
        <strain evidence="6">JCM 19241</strain>
        <strain evidence="4">JCM19231</strain>
        <strain evidence="5">JCM19241</strain>
    </source>
</reference>
<protein>
    <submittedName>
        <fullName evidence="4 5">Potassium channel protein</fullName>
    </submittedName>
</protein>
<accession>A0A0B8P132</accession>
<dbReference type="Gene3D" id="3.40.50.720">
    <property type="entry name" value="NAD(P)-binding Rossmann-like Domain"/>
    <property type="match status" value="1"/>
</dbReference>
<keyword evidence="2" id="KW-0812">Transmembrane</keyword>
<dbReference type="InterPro" id="IPR003148">
    <property type="entry name" value="RCK_N"/>
</dbReference>
<dbReference type="AlphaFoldDB" id="A0A0B8QDN0"/>
<organism evidence="5 6">
    <name type="scientific">Vibrio ishigakensis</name>
    <dbReference type="NCBI Taxonomy" id="1481914"/>
    <lineage>
        <taxon>Bacteria</taxon>
        <taxon>Pseudomonadati</taxon>
        <taxon>Pseudomonadota</taxon>
        <taxon>Gammaproteobacteria</taxon>
        <taxon>Vibrionales</taxon>
        <taxon>Vibrionaceae</taxon>
        <taxon>Vibrio</taxon>
    </lineage>
</organism>
<reference evidence="5 6" key="2">
    <citation type="submission" date="2015-01" db="EMBL/GenBank/DDBJ databases">
        <title>Vibrio sp. C94 JCM 19241 whole genome shotgun sequence.</title>
        <authorList>
            <person name="Sawabe T."/>
            <person name="Meirelles P."/>
            <person name="Feng G."/>
            <person name="Sayaka M."/>
            <person name="Hattori M."/>
            <person name="Ohkuma M."/>
        </authorList>
    </citation>
    <scope>NUCLEOTIDE SEQUENCE [LARGE SCALE GENOMIC DNA]</scope>
    <source>
        <strain evidence="6">JCM 19241</strain>
        <strain evidence="5">JCM19241</strain>
    </source>
</reference>
<dbReference type="RefSeq" id="WP_261835495.1">
    <property type="nucleotide sequence ID" value="NZ_AP024881.1"/>
</dbReference>
<dbReference type="GO" id="GO:0034220">
    <property type="term" value="P:monoatomic ion transmembrane transport"/>
    <property type="evidence" value="ECO:0007669"/>
    <property type="project" value="UniProtKB-KW"/>
</dbReference>
<dbReference type="InterPro" id="IPR036291">
    <property type="entry name" value="NAD(P)-bd_dom_sf"/>
</dbReference>
<feature type="domain" description="RCK N-terminal" evidence="3">
    <location>
        <begin position="124"/>
        <end position="243"/>
    </location>
</feature>
<comment type="subcellular location">
    <subcellularLocation>
        <location evidence="1">Cell membrane</location>
        <topology evidence="1">Multi-pass membrane protein</topology>
    </subcellularLocation>
</comment>
<dbReference type="STRING" id="1481914.JCM19241_4303"/>
<feature type="transmembrane region" description="Helical" evidence="2">
    <location>
        <begin position="83"/>
        <end position="112"/>
    </location>
</feature>
<evidence type="ECO:0000256" key="1">
    <source>
        <dbReference type="ARBA" id="ARBA00004651"/>
    </source>
</evidence>
<dbReference type="InterPro" id="IPR013099">
    <property type="entry name" value="K_chnl_dom"/>
</dbReference>
<evidence type="ECO:0000256" key="2">
    <source>
        <dbReference type="SAM" id="Phobius"/>
    </source>
</evidence>
<keyword evidence="5" id="KW-0407">Ion channel</keyword>
<keyword evidence="2" id="KW-1133">Transmembrane helix</keyword>